<dbReference type="Gene3D" id="2.130.10.130">
    <property type="entry name" value="Integrin alpha, N-terminal"/>
    <property type="match status" value="1"/>
</dbReference>
<accession>A0A510PI55</accession>
<name>A0A510PI55_MICAE</name>
<dbReference type="Pfam" id="PF22301">
    <property type="entry name" value="AUDH_beta_propeller"/>
    <property type="match status" value="1"/>
</dbReference>
<dbReference type="PANTHER" id="PTHR44103">
    <property type="entry name" value="PROPROTEIN CONVERTASE P"/>
    <property type="match status" value="1"/>
</dbReference>
<organism evidence="3 4">
    <name type="scientific">Microcystis aeruginosa 11-30S32</name>
    <dbReference type="NCBI Taxonomy" id="2358142"/>
    <lineage>
        <taxon>Bacteria</taxon>
        <taxon>Bacillati</taxon>
        <taxon>Cyanobacteriota</taxon>
        <taxon>Cyanophyceae</taxon>
        <taxon>Oscillatoriophycideae</taxon>
        <taxon>Chroococcales</taxon>
        <taxon>Microcystaceae</taxon>
        <taxon>Microcystis</taxon>
    </lineage>
</organism>
<dbReference type="InterPro" id="IPR013517">
    <property type="entry name" value="FG-GAP"/>
</dbReference>
<protein>
    <submittedName>
        <fullName evidence="3">VCBS repeat-containing protein</fullName>
    </submittedName>
</protein>
<evidence type="ECO:0000256" key="1">
    <source>
        <dbReference type="ARBA" id="ARBA00022729"/>
    </source>
</evidence>
<comment type="caution">
    <text evidence="3">The sequence shown here is derived from an EMBL/GenBank/DDBJ whole genome shotgun (WGS) entry which is preliminary data.</text>
</comment>
<dbReference type="RefSeq" id="WP_147070654.1">
    <property type="nucleotide sequence ID" value="NZ_BHVU01000112.1"/>
</dbReference>
<dbReference type="PANTHER" id="PTHR44103:SF1">
    <property type="entry name" value="PROPROTEIN CONVERTASE P"/>
    <property type="match status" value="1"/>
</dbReference>
<evidence type="ECO:0000259" key="2">
    <source>
        <dbReference type="Pfam" id="PF22301"/>
    </source>
</evidence>
<evidence type="ECO:0000313" key="4">
    <source>
        <dbReference type="Proteomes" id="UP000321223"/>
    </source>
</evidence>
<evidence type="ECO:0000313" key="3">
    <source>
        <dbReference type="EMBL" id="GCA93494.1"/>
    </source>
</evidence>
<dbReference type="InterPro" id="IPR054583">
    <property type="entry name" value="Beta-prop_AUDH"/>
</dbReference>
<feature type="domain" description="Aldos-2-ulose dehydratase beta-propeller" evidence="2">
    <location>
        <begin position="99"/>
        <end position="284"/>
    </location>
</feature>
<dbReference type="Pfam" id="PF13517">
    <property type="entry name" value="FG-GAP_3"/>
    <property type="match status" value="1"/>
</dbReference>
<reference evidence="3 4" key="1">
    <citation type="journal article" date="2019" name="Appl. Environ. Microbiol.">
        <title>Co-occurrence of broad and narrow host-range viruses infecting the toxic bloom-forming cyanobacterium Microcystis aeruginosa.</title>
        <authorList>
            <person name="Morimoto D."/>
            <person name="Tominaga K."/>
            <person name="Nishimura Y."/>
            <person name="Yoshida N."/>
            <person name="Kimura S."/>
            <person name="Sako Y."/>
            <person name="Yoshida T."/>
        </authorList>
    </citation>
    <scope>NUCLEOTIDE SEQUENCE [LARGE SCALE GENOMIC DNA]</scope>
    <source>
        <strain evidence="3 4">11-30S32</strain>
    </source>
</reference>
<dbReference type="SUPFAM" id="SSF69318">
    <property type="entry name" value="Integrin alpha N-terminal domain"/>
    <property type="match status" value="1"/>
</dbReference>
<keyword evidence="1" id="KW-0732">Signal</keyword>
<dbReference type="InterPro" id="IPR028994">
    <property type="entry name" value="Integrin_alpha_N"/>
</dbReference>
<gene>
    <name evidence="3" type="ORF">MAE30S32_21460</name>
</gene>
<dbReference type="EMBL" id="BHVU01000112">
    <property type="protein sequence ID" value="GCA93494.1"/>
    <property type="molecule type" value="Genomic_DNA"/>
</dbReference>
<dbReference type="SUPFAM" id="SSF54427">
    <property type="entry name" value="NTF2-like"/>
    <property type="match status" value="1"/>
</dbReference>
<dbReference type="InterPro" id="IPR032710">
    <property type="entry name" value="NTF2-like_dom_sf"/>
</dbReference>
<dbReference type="Gene3D" id="3.10.450.50">
    <property type="match status" value="1"/>
</dbReference>
<dbReference type="Proteomes" id="UP000321223">
    <property type="component" value="Unassembled WGS sequence"/>
</dbReference>
<dbReference type="AlphaFoldDB" id="A0A510PI55"/>
<proteinExistence type="predicted"/>
<sequence length="569" mass="64954">MNKLLKPYFERQLVEDKREDGYWIEAFDIDKDSKIDIVGYGLGVGEVNWYQNPSWYKRTIAKYLGPVGMHHGDINQDGNLDIIICYQYGQTMVNADPTGGKIDWLKNPGDPDGEWKRHYIGRATSMHRLKVGYFTQEEKLEVLALPIVGRPNDVHSIVPVKLFTQPDDLENAPQWHEKIIDQGNYHVIHDVSIKKYHQLFGVKPYINLDSALIASEEGITWLYYDPQEKQWHRKLIGTGEVTQASKTGFKGSGNVDLGKIGDDKSAYIPTVEPFHGNTVAVYYKDKKSQPSPGWDYSWQRLVLDVYDNPNPLGEGPGHFVICADFDGDGDDEFLVALRGPEPWQGVYYYKVIDLEKGAFVKWRVSSDSAARIAVADFDGDGRLDFATIGYSVAGYYTADNPLIAIFYNRFAPVSELTNEEINMNATELAQITTDPACKAVVEFLSVLETKEVDNLLTIWAEDCLFELPFSHKGIPGLEYPKFRGRQRIYELFQKVAVDKNIECKNIELFPMRDPEYAYVEFFCDIEQLDLGIKYTNRYCGLAHVVEGKIVLFREFFHALIRQNFEATGF</sequence>